<accession>A0A4Y5TP34</accession>
<gene>
    <name evidence="1" type="ORF">CPT_Moabite_098</name>
</gene>
<reference evidence="2" key="1">
    <citation type="submission" date="2019-05" db="EMBL/GenBank/DDBJ databases">
        <title>Complete Genome Sequence of Serratia marcescens Myophage Moabite.</title>
        <authorList>
            <person name="Price L."/>
            <person name="Rohren M."/>
            <person name="Newkirk H."/>
            <person name="Liu M."/>
            <person name="Ramsey J."/>
        </authorList>
    </citation>
    <scope>NUCLEOTIDE SEQUENCE [LARGE SCALE GENOMIC DNA]</scope>
</reference>
<evidence type="ECO:0000313" key="1">
    <source>
        <dbReference type="EMBL" id="QDB71128.1"/>
    </source>
</evidence>
<dbReference type="EMBL" id="MK994515">
    <property type="protein sequence ID" value="QDB71128.1"/>
    <property type="molecule type" value="Genomic_DNA"/>
</dbReference>
<proteinExistence type="predicted"/>
<organism evidence="1 2">
    <name type="scientific">Serratia phage Moabite</name>
    <dbReference type="NCBI Taxonomy" id="2587814"/>
    <lineage>
        <taxon>Viruses</taxon>
        <taxon>Duplodnaviria</taxon>
        <taxon>Heunggongvirae</taxon>
        <taxon>Uroviricota</taxon>
        <taxon>Caudoviricetes</taxon>
        <taxon>Chimalliviridae</taxon>
        <taxon>Moabitevirus</taxon>
        <taxon>Moabitevirus moabite</taxon>
    </lineage>
</organism>
<keyword evidence="2" id="KW-1185">Reference proteome</keyword>
<evidence type="ECO:0000313" key="2">
    <source>
        <dbReference type="Proteomes" id="UP000319063"/>
    </source>
</evidence>
<protein>
    <submittedName>
        <fullName evidence="1">Uncharacterized protein</fullName>
    </submittedName>
</protein>
<sequence length="581" mass="64098">MSTDLTPGMDVTPPIDNEQPAAEQVIAPGVEVEKKNIFDDYEVETDELPPTMQVEQPAPVEKEVPVEIPEADVPVKEPEPIEDPIYPVEDGTLKIQGDVYKLIDSKTGVQSGMVLLNTTREDFNNKTERMSEEESNNMEILPFLLTGTSAQDTAYPGEGLIKATTRIGSRWRQYLTQANDSTQLGPRRHRFALTKEQGAVVSGHGAVDLFMAGTNLGRSVQIPLWHSGFWVTLRAPTGAYLAEIDRALAFSREEIGLDTNGAVGSNDALVFDEVLLDSALKLVTSSTLPFSKNPLELKEFIAKNDIPVLIWGMAMAAFPDGTPIAIPCAECHDVQTVHANPLRMFWVDESRFTAKQLAHMGRTNKVQTKVEDLVKYHEEFEILNTANWEYNGRVFYFNDPSADEYLVRGREWISSINRALSESLRSQYDDAEHRAAAVQSALSTEDLCRFAHYIKEIKVPSQDHEGGYYLIQDMPTIIDVLRQLAADAKGSMELMGAINDFVNDSIGALVGFPNVACPSCGKYHLNKKGESTVIVPFNPATGFFTLAQHRIRVSGGIPLTNLQTLGVSALVTRVSESGLPV</sequence>
<dbReference type="Proteomes" id="UP000319063">
    <property type="component" value="Segment"/>
</dbReference>
<name>A0A4Y5TP34_9CAUD</name>